<evidence type="ECO:0000256" key="7">
    <source>
        <dbReference type="ARBA" id="ARBA00023065"/>
    </source>
</evidence>
<evidence type="ECO:0000256" key="11">
    <source>
        <dbReference type="ARBA" id="ARBA00035585"/>
    </source>
</evidence>
<comment type="similarity">
    <text evidence="10 12">Belongs to the fluoride channel Fluc/FEX (TC 1.A.43) family.</text>
</comment>
<dbReference type="InterPro" id="IPR003691">
    <property type="entry name" value="FluC"/>
</dbReference>
<dbReference type="RefSeq" id="WP_175534675.1">
    <property type="nucleotide sequence ID" value="NZ_FNNZ01000018.1"/>
</dbReference>
<dbReference type="AlphaFoldDB" id="A0A1H3A350"/>
<dbReference type="NCBIfam" id="TIGR00494">
    <property type="entry name" value="crcB"/>
    <property type="match status" value="1"/>
</dbReference>
<comment type="function">
    <text evidence="12">Fluoride-specific ion channel. Important for reducing fluoride concentration in the cell, thus reducing its toxicity.</text>
</comment>
<feature type="binding site" evidence="12">
    <location>
        <position position="78"/>
    </location>
    <ligand>
        <name>Na(+)</name>
        <dbReference type="ChEBI" id="CHEBI:29101"/>
        <note>structural</note>
    </ligand>
</feature>
<evidence type="ECO:0000256" key="3">
    <source>
        <dbReference type="ARBA" id="ARBA00022519"/>
    </source>
</evidence>
<evidence type="ECO:0000256" key="12">
    <source>
        <dbReference type="HAMAP-Rule" id="MF_00454"/>
    </source>
</evidence>
<keyword evidence="9 12" id="KW-0407">Ion channel</keyword>
<evidence type="ECO:0000256" key="4">
    <source>
        <dbReference type="ARBA" id="ARBA00022692"/>
    </source>
</evidence>
<feature type="transmembrane region" description="Helical" evidence="12">
    <location>
        <begin position="97"/>
        <end position="120"/>
    </location>
</feature>
<dbReference type="GO" id="GO:0046872">
    <property type="term" value="F:metal ion binding"/>
    <property type="evidence" value="ECO:0007669"/>
    <property type="project" value="UniProtKB-KW"/>
</dbReference>
<evidence type="ECO:0000256" key="1">
    <source>
        <dbReference type="ARBA" id="ARBA00004651"/>
    </source>
</evidence>
<dbReference type="HAMAP" id="MF_00454">
    <property type="entry name" value="FluC"/>
    <property type="match status" value="1"/>
</dbReference>
<feature type="binding site" evidence="12">
    <location>
        <position position="75"/>
    </location>
    <ligand>
        <name>Na(+)</name>
        <dbReference type="ChEBI" id="CHEBI:29101"/>
        <note>structural</note>
    </ligand>
</feature>
<dbReference type="EMBL" id="FNNZ01000018">
    <property type="protein sequence ID" value="SDX24202.1"/>
    <property type="molecule type" value="Genomic_DNA"/>
</dbReference>
<keyword evidence="3" id="KW-0997">Cell inner membrane</keyword>
<keyword evidence="5 12" id="KW-1133">Transmembrane helix</keyword>
<dbReference type="GO" id="GO:0005886">
    <property type="term" value="C:plasma membrane"/>
    <property type="evidence" value="ECO:0007669"/>
    <property type="project" value="UniProtKB-SubCell"/>
</dbReference>
<name>A0A1H3A350_THIRO</name>
<evidence type="ECO:0000313" key="14">
    <source>
        <dbReference type="Proteomes" id="UP000198816"/>
    </source>
</evidence>
<organism evidence="13 14">
    <name type="scientific">Thiocapsa roseopersicina</name>
    <dbReference type="NCBI Taxonomy" id="1058"/>
    <lineage>
        <taxon>Bacteria</taxon>
        <taxon>Pseudomonadati</taxon>
        <taxon>Pseudomonadota</taxon>
        <taxon>Gammaproteobacteria</taxon>
        <taxon>Chromatiales</taxon>
        <taxon>Chromatiaceae</taxon>
        <taxon>Thiocapsa</taxon>
    </lineage>
</organism>
<evidence type="ECO:0000256" key="8">
    <source>
        <dbReference type="ARBA" id="ARBA00023136"/>
    </source>
</evidence>
<comment type="activity regulation">
    <text evidence="12">Na(+) is not transported, but it plays an essential structural role and its presence is essential for fluoride channel function.</text>
</comment>
<evidence type="ECO:0000256" key="9">
    <source>
        <dbReference type="ARBA" id="ARBA00023303"/>
    </source>
</evidence>
<reference evidence="14" key="1">
    <citation type="submission" date="2016-10" db="EMBL/GenBank/DDBJ databases">
        <authorList>
            <person name="Varghese N."/>
            <person name="Submissions S."/>
        </authorList>
    </citation>
    <scope>NUCLEOTIDE SEQUENCE [LARGE SCALE GENOMIC DNA]</scope>
    <source>
        <strain evidence="14">DSM 217</strain>
    </source>
</reference>
<keyword evidence="12" id="KW-0813">Transport</keyword>
<sequence length="124" mass="13388">MLHLIAIAAGGALGSLARYGMSSAVYAWLGRGFPWGTLAVNLFGSFLMGLLFVVLIERLSWAPEWRGAILIGFLGAFTTFSTFSIETLNLLEEGAMLAAFLNMVLSVWLCVLLCWAGIILGRSL</sequence>
<keyword evidence="6 12" id="KW-0915">Sodium</keyword>
<gene>
    <name evidence="12" type="primary">fluC</name>
    <name evidence="12" type="synonym">crcB</name>
    <name evidence="13" type="ORF">SAMN05421783_11841</name>
</gene>
<evidence type="ECO:0000313" key="13">
    <source>
        <dbReference type="EMBL" id="SDX24202.1"/>
    </source>
</evidence>
<comment type="subcellular location">
    <subcellularLocation>
        <location evidence="1 12">Cell membrane</location>
        <topology evidence="1 12">Multi-pass membrane protein</topology>
    </subcellularLocation>
</comment>
<proteinExistence type="inferred from homology"/>
<accession>A0A1H3A350</accession>
<keyword evidence="7 12" id="KW-0406">Ion transport</keyword>
<dbReference type="PANTHER" id="PTHR28259:SF1">
    <property type="entry name" value="FLUORIDE EXPORT PROTEIN 1-RELATED"/>
    <property type="match status" value="1"/>
</dbReference>
<dbReference type="Proteomes" id="UP000198816">
    <property type="component" value="Unassembled WGS sequence"/>
</dbReference>
<comment type="catalytic activity">
    <reaction evidence="11">
        <text>fluoride(in) = fluoride(out)</text>
        <dbReference type="Rhea" id="RHEA:76159"/>
        <dbReference type="ChEBI" id="CHEBI:17051"/>
    </reaction>
    <physiologicalReaction direction="left-to-right" evidence="11">
        <dbReference type="Rhea" id="RHEA:76160"/>
    </physiologicalReaction>
</comment>
<keyword evidence="12" id="KW-0479">Metal-binding</keyword>
<dbReference type="Pfam" id="PF02537">
    <property type="entry name" value="CRCB"/>
    <property type="match status" value="1"/>
</dbReference>
<keyword evidence="4 12" id="KW-0812">Transmembrane</keyword>
<keyword evidence="8 12" id="KW-0472">Membrane</keyword>
<evidence type="ECO:0000256" key="6">
    <source>
        <dbReference type="ARBA" id="ARBA00023053"/>
    </source>
</evidence>
<keyword evidence="2 12" id="KW-1003">Cell membrane</keyword>
<dbReference type="PANTHER" id="PTHR28259">
    <property type="entry name" value="FLUORIDE EXPORT PROTEIN 1-RELATED"/>
    <property type="match status" value="1"/>
</dbReference>
<protein>
    <recommendedName>
        <fullName evidence="12">Fluoride-specific ion channel FluC</fullName>
    </recommendedName>
</protein>
<keyword evidence="14" id="KW-1185">Reference proteome</keyword>
<evidence type="ECO:0000256" key="2">
    <source>
        <dbReference type="ARBA" id="ARBA00022475"/>
    </source>
</evidence>
<dbReference type="STRING" id="1058.SAMN05421783_11841"/>
<dbReference type="GO" id="GO:0140114">
    <property type="term" value="P:cellular detoxification of fluoride"/>
    <property type="evidence" value="ECO:0007669"/>
    <property type="project" value="UniProtKB-UniRule"/>
</dbReference>
<evidence type="ECO:0000256" key="5">
    <source>
        <dbReference type="ARBA" id="ARBA00022989"/>
    </source>
</evidence>
<evidence type="ECO:0000256" key="10">
    <source>
        <dbReference type="ARBA" id="ARBA00035120"/>
    </source>
</evidence>
<feature type="transmembrane region" description="Helical" evidence="12">
    <location>
        <begin position="68"/>
        <end position="85"/>
    </location>
</feature>
<feature type="transmembrane region" description="Helical" evidence="12">
    <location>
        <begin position="33"/>
        <end position="56"/>
    </location>
</feature>
<dbReference type="GO" id="GO:0062054">
    <property type="term" value="F:fluoride channel activity"/>
    <property type="evidence" value="ECO:0007669"/>
    <property type="project" value="UniProtKB-UniRule"/>
</dbReference>